<dbReference type="SUPFAM" id="SSF57850">
    <property type="entry name" value="RING/U-box"/>
    <property type="match status" value="1"/>
</dbReference>
<accession>A0A6C0IKD6</accession>
<name>A0A6C0IKD6_9ZZZZ</name>
<dbReference type="AlphaFoldDB" id="A0A6C0IKD6"/>
<proteinExistence type="predicted"/>
<feature type="region of interest" description="Disordered" evidence="1">
    <location>
        <begin position="287"/>
        <end position="317"/>
    </location>
</feature>
<organism evidence="2">
    <name type="scientific">viral metagenome</name>
    <dbReference type="NCBI Taxonomy" id="1070528"/>
    <lineage>
        <taxon>unclassified sequences</taxon>
        <taxon>metagenomes</taxon>
        <taxon>organismal metagenomes</taxon>
    </lineage>
</organism>
<dbReference type="InterPro" id="IPR013083">
    <property type="entry name" value="Znf_RING/FYVE/PHD"/>
</dbReference>
<feature type="compositionally biased region" description="Low complexity" evidence="1">
    <location>
        <begin position="375"/>
        <end position="399"/>
    </location>
</feature>
<dbReference type="Gene3D" id="3.30.40.10">
    <property type="entry name" value="Zinc/RING finger domain, C3HC4 (zinc finger)"/>
    <property type="match status" value="1"/>
</dbReference>
<reference evidence="2" key="1">
    <citation type="journal article" date="2020" name="Nature">
        <title>Giant virus diversity and host interactions through global metagenomics.</title>
        <authorList>
            <person name="Schulz F."/>
            <person name="Roux S."/>
            <person name="Paez-Espino D."/>
            <person name="Jungbluth S."/>
            <person name="Walsh D.A."/>
            <person name="Denef V.J."/>
            <person name="McMahon K.D."/>
            <person name="Konstantinidis K.T."/>
            <person name="Eloe-Fadrosh E.A."/>
            <person name="Kyrpides N.C."/>
            <person name="Woyke T."/>
        </authorList>
    </citation>
    <scope>NUCLEOTIDE SEQUENCE</scope>
    <source>
        <strain evidence="2">GVMAG-M-3300024252-29</strain>
    </source>
</reference>
<feature type="region of interest" description="Disordered" evidence="1">
    <location>
        <begin position="366"/>
        <end position="408"/>
    </location>
</feature>
<feature type="compositionally biased region" description="Basic and acidic residues" evidence="1">
    <location>
        <begin position="107"/>
        <end position="121"/>
    </location>
</feature>
<evidence type="ECO:0000256" key="1">
    <source>
        <dbReference type="SAM" id="MobiDB-lite"/>
    </source>
</evidence>
<evidence type="ECO:0008006" key="3">
    <source>
        <dbReference type="Google" id="ProtNLM"/>
    </source>
</evidence>
<sequence length="408" mass="46120">MSRANNSNRLTPHDHSLQIVENYIDVMTIITNTNTQLIRQQNNIIRNMRNVIDDTYLQNDNEGDTLESQPIPDTSASPAPSEIPSTIHNPRPPAPQRQPNRRYNRMPRREVRNVFRERLEQNRPPPPLRQRTQPRENRNRSPVQETNPLVPPSFQIPSVPTPNTGTGLLNRTNTNTRNNGNVLMSFETLFPINQNLTGRGATNSFFSNVPVFPSAEQIERATETHIFQAISEPRNTSCPITMEPFTANHFVLQIRHCGHIFNPTHLHSWFRSNVRCPVCRYDIRDYNTNTNTETNPSTDTTPSSTNPTQTTNNNDTNIENGFADILLQSLSNNISSDGNSISWSHLIPRVGLAPLSLETTVDLVSGTPLQTEQQSTTTSDNNDTPTNSENINETQNEEQNNQDDLSQD</sequence>
<evidence type="ECO:0000313" key="2">
    <source>
        <dbReference type="EMBL" id="QHT93654.1"/>
    </source>
</evidence>
<feature type="region of interest" description="Disordered" evidence="1">
    <location>
        <begin position="58"/>
        <end position="176"/>
    </location>
</feature>
<protein>
    <recommendedName>
        <fullName evidence="3">RING-type domain-containing protein</fullName>
    </recommendedName>
</protein>
<feature type="compositionally biased region" description="Low complexity" evidence="1">
    <location>
        <begin position="163"/>
        <end position="176"/>
    </location>
</feature>
<dbReference type="EMBL" id="MN740209">
    <property type="protein sequence ID" value="QHT93654.1"/>
    <property type="molecule type" value="Genomic_DNA"/>
</dbReference>
<feature type="compositionally biased region" description="Polar residues" evidence="1">
    <location>
        <begin position="58"/>
        <end position="88"/>
    </location>
</feature>